<evidence type="ECO:0000313" key="1">
    <source>
        <dbReference type="EMBL" id="EDS39575.1"/>
    </source>
</evidence>
<gene>
    <name evidence="2" type="primary">6046979</name>
    <name evidence="1" type="ORF">CpipJ_CPIJ013184</name>
</gene>
<dbReference type="OrthoDB" id="6357057at2759"/>
<dbReference type="KEGG" id="cqu:CpipJ_CPIJ013184"/>
<dbReference type="VEuPathDB" id="VectorBase:CPIJ013184"/>
<reference evidence="1" key="1">
    <citation type="submission" date="2007-03" db="EMBL/GenBank/DDBJ databases">
        <title>Annotation of Culex pipiens quinquefasciatus.</title>
        <authorList>
            <consortium name="The Broad Institute Genome Sequencing Platform"/>
            <person name="Atkinson P.W."/>
            <person name="Hemingway J."/>
            <person name="Christensen B.M."/>
            <person name="Higgs S."/>
            <person name="Kodira C."/>
            <person name="Hannick L."/>
            <person name="Megy K."/>
            <person name="O'Leary S."/>
            <person name="Pearson M."/>
            <person name="Haas B.J."/>
            <person name="Mauceli E."/>
            <person name="Wortman J.R."/>
            <person name="Lee N.H."/>
            <person name="Guigo R."/>
            <person name="Stanke M."/>
            <person name="Alvarado L."/>
            <person name="Amedeo P."/>
            <person name="Antoine C.H."/>
            <person name="Arensburger P."/>
            <person name="Bidwell S.L."/>
            <person name="Crawford M."/>
            <person name="Camaro F."/>
            <person name="Devon K."/>
            <person name="Engels R."/>
            <person name="Hammond M."/>
            <person name="Howarth C."/>
            <person name="Koehrsen M."/>
            <person name="Lawson D."/>
            <person name="Montgomery P."/>
            <person name="Nene V."/>
            <person name="Nusbaum C."/>
            <person name="Puiu D."/>
            <person name="Romero-Severson J."/>
            <person name="Severson D.W."/>
            <person name="Shumway M."/>
            <person name="Sisk P."/>
            <person name="Stolte C."/>
            <person name="Zeng Q."/>
            <person name="Eisenstadt E."/>
            <person name="Fraser-Liggett C."/>
            <person name="Strausberg R."/>
            <person name="Galagan J."/>
            <person name="Birren B."/>
            <person name="Collins F.H."/>
        </authorList>
    </citation>
    <scope>NUCLEOTIDE SEQUENCE [LARGE SCALE GENOMIC DNA]</scope>
    <source>
        <strain evidence="1">JHB</strain>
    </source>
</reference>
<dbReference type="HOGENOM" id="CLU_2148290_0_0_1"/>
<dbReference type="EnsemblMetazoa" id="CPIJ013184-RA">
    <property type="protein sequence ID" value="CPIJ013184-PA"/>
    <property type="gene ID" value="CPIJ013184"/>
</dbReference>
<organism>
    <name type="scientific">Culex quinquefasciatus</name>
    <name type="common">Southern house mosquito</name>
    <name type="synonym">Culex pungens</name>
    <dbReference type="NCBI Taxonomy" id="7176"/>
    <lineage>
        <taxon>Eukaryota</taxon>
        <taxon>Metazoa</taxon>
        <taxon>Ecdysozoa</taxon>
        <taxon>Arthropoda</taxon>
        <taxon>Hexapoda</taxon>
        <taxon>Insecta</taxon>
        <taxon>Pterygota</taxon>
        <taxon>Neoptera</taxon>
        <taxon>Endopterygota</taxon>
        <taxon>Diptera</taxon>
        <taxon>Nematocera</taxon>
        <taxon>Culicoidea</taxon>
        <taxon>Culicidae</taxon>
        <taxon>Culicinae</taxon>
        <taxon>Culicini</taxon>
        <taxon>Culex</taxon>
        <taxon>Culex</taxon>
    </lineage>
</organism>
<dbReference type="EMBL" id="DS232310">
    <property type="protein sequence ID" value="EDS39575.1"/>
    <property type="molecule type" value="Genomic_DNA"/>
</dbReference>
<accession>B0X373</accession>
<keyword evidence="3" id="KW-1185">Reference proteome</keyword>
<name>B0X373_CULQU</name>
<dbReference type="InParanoid" id="B0X373"/>
<proteinExistence type="predicted"/>
<dbReference type="VEuPathDB" id="VectorBase:CQUJHB004886"/>
<evidence type="ECO:0000313" key="3">
    <source>
        <dbReference type="Proteomes" id="UP000002320"/>
    </source>
</evidence>
<sequence length="112" mass="12301">MLECPEGDRSASARCTSTGQARVVCCPITAQALCIQVPIHRISRAGPHVVGNTENANVGDFPFMGLLKYKDRTKRCGKKPKKFELRVSVDGTGKNTLKKDWPKRFKLGIEAA</sequence>
<protein>
    <submittedName>
        <fullName evidence="1">Trypsin</fullName>
    </submittedName>
</protein>
<dbReference type="Proteomes" id="UP000002320">
    <property type="component" value="Unassembled WGS sequence"/>
</dbReference>
<dbReference type="AlphaFoldDB" id="B0X373"/>
<evidence type="ECO:0000313" key="2">
    <source>
        <dbReference type="EnsemblMetazoa" id="CPIJ013184-PA"/>
    </source>
</evidence>
<reference evidence="2" key="2">
    <citation type="submission" date="2020-05" db="UniProtKB">
        <authorList>
            <consortium name="EnsemblMetazoa"/>
        </authorList>
    </citation>
    <scope>IDENTIFICATION</scope>
    <source>
        <strain evidence="2">JHB</strain>
    </source>
</reference>